<feature type="transmembrane region" description="Helical" evidence="4">
    <location>
        <begin position="160"/>
        <end position="179"/>
    </location>
</feature>
<feature type="transmembrane region" description="Helical" evidence="4">
    <location>
        <begin position="72"/>
        <end position="92"/>
    </location>
</feature>
<dbReference type="Gene3D" id="1.20.1250.20">
    <property type="entry name" value="MFS general substrate transporter like domains"/>
    <property type="match status" value="2"/>
</dbReference>
<evidence type="ECO:0000313" key="6">
    <source>
        <dbReference type="EMBL" id="TDO22917.1"/>
    </source>
</evidence>
<feature type="transmembrane region" description="Helical" evidence="4">
    <location>
        <begin position="131"/>
        <end position="148"/>
    </location>
</feature>
<dbReference type="PROSITE" id="PS50850">
    <property type="entry name" value="MFS"/>
    <property type="match status" value="1"/>
</dbReference>
<feature type="transmembrane region" description="Helical" evidence="4">
    <location>
        <begin position="207"/>
        <end position="226"/>
    </location>
</feature>
<keyword evidence="2 4" id="KW-1133">Transmembrane helix</keyword>
<keyword evidence="7" id="KW-1185">Reference proteome</keyword>
<evidence type="ECO:0000256" key="4">
    <source>
        <dbReference type="SAM" id="Phobius"/>
    </source>
</evidence>
<dbReference type="InterPro" id="IPR020846">
    <property type="entry name" value="MFS_dom"/>
</dbReference>
<dbReference type="SUPFAM" id="SSF103473">
    <property type="entry name" value="MFS general substrate transporter"/>
    <property type="match status" value="1"/>
</dbReference>
<dbReference type="RefSeq" id="WP_133554670.1">
    <property type="nucleotide sequence ID" value="NZ_SNWM01000002.1"/>
</dbReference>
<feature type="transmembrane region" description="Helical" evidence="4">
    <location>
        <begin position="274"/>
        <end position="293"/>
    </location>
</feature>
<gene>
    <name evidence="6" type="ORF">CLV32_1902</name>
</gene>
<evidence type="ECO:0000313" key="7">
    <source>
        <dbReference type="Proteomes" id="UP000295499"/>
    </source>
</evidence>
<evidence type="ECO:0000256" key="2">
    <source>
        <dbReference type="ARBA" id="ARBA00022989"/>
    </source>
</evidence>
<dbReference type="Pfam" id="PF07690">
    <property type="entry name" value="MFS_1"/>
    <property type="match status" value="1"/>
</dbReference>
<dbReference type="AlphaFoldDB" id="A0A4R6ILF7"/>
<evidence type="ECO:0000256" key="1">
    <source>
        <dbReference type="ARBA" id="ARBA00022692"/>
    </source>
</evidence>
<feature type="transmembrane region" description="Helical" evidence="4">
    <location>
        <begin position="364"/>
        <end position="383"/>
    </location>
</feature>
<comment type="caution">
    <text evidence="6">The sequence shown here is derived from an EMBL/GenBank/DDBJ whole genome shotgun (WGS) entry which is preliminary data.</text>
</comment>
<sequence>MKRILPIIVLSQFLCTSVWFAGNAIMPELVSQFHLEASYVAHLSTAVQLGFIIGTFIFALLSISDRFSPSRVFLICGICAAAINLCIALPGITVFQLFAFRMTTGFFLAGIYPVGMKIAADHYEKGLGKSLGFLVGALVLGTAFPHFLKSLTTSLPWHYVLFSTSSLAAAGGLAMYFFVPDGPYRKAVQALDPKSFFISFRNKEFRAAAIGYFGHMWELYAFWVFLPVMLINYKNQHPASELNIPLVSFFIIATGAIACIASGLLSARFGIKKTAAIALCVSGICCLLSPIFLSGSSTVCCLLFLTFWSMAVIADSPLFSTLVAQEAAATARGTALTIVNCIGFSITIISIQLINLLINDGYKPYIFMALALGPVIGLLAMRFQRNASPKLT</sequence>
<dbReference type="Proteomes" id="UP000295499">
    <property type="component" value="Unassembled WGS sequence"/>
</dbReference>
<name>A0A4R6ILF7_9SPHI</name>
<keyword evidence="3 4" id="KW-0472">Membrane</keyword>
<accession>A0A4R6ILF7</accession>
<feature type="transmembrane region" description="Helical" evidence="4">
    <location>
        <begin position="98"/>
        <end position="119"/>
    </location>
</feature>
<dbReference type="GO" id="GO:0022857">
    <property type="term" value="F:transmembrane transporter activity"/>
    <property type="evidence" value="ECO:0007669"/>
    <property type="project" value="InterPro"/>
</dbReference>
<evidence type="ECO:0000256" key="3">
    <source>
        <dbReference type="ARBA" id="ARBA00023136"/>
    </source>
</evidence>
<dbReference type="OrthoDB" id="9781976at2"/>
<dbReference type="PANTHER" id="PTHR23521:SF3">
    <property type="entry name" value="MFS TRANSPORTER"/>
    <property type="match status" value="1"/>
</dbReference>
<dbReference type="InterPro" id="IPR036259">
    <property type="entry name" value="MFS_trans_sf"/>
</dbReference>
<organism evidence="6 7">
    <name type="scientific">Pedobacter duraquae</name>
    <dbReference type="NCBI Taxonomy" id="425511"/>
    <lineage>
        <taxon>Bacteria</taxon>
        <taxon>Pseudomonadati</taxon>
        <taxon>Bacteroidota</taxon>
        <taxon>Sphingobacteriia</taxon>
        <taxon>Sphingobacteriales</taxon>
        <taxon>Sphingobacteriaceae</taxon>
        <taxon>Pedobacter</taxon>
    </lineage>
</organism>
<protein>
    <submittedName>
        <fullName evidence="6">Nitrate/nitrite transporter NarK</fullName>
    </submittedName>
</protein>
<dbReference type="EMBL" id="SNWM01000002">
    <property type="protein sequence ID" value="TDO22917.1"/>
    <property type="molecule type" value="Genomic_DNA"/>
</dbReference>
<feature type="transmembrane region" description="Helical" evidence="4">
    <location>
        <begin position="305"/>
        <end position="324"/>
    </location>
</feature>
<feature type="domain" description="Major facilitator superfamily (MFS) profile" evidence="5">
    <location>
        <begin position="1"/>
        <end position="389"/>
    </location>
</feature>
<dbReference type="InterPro" id="IPR011701">
    <property type="entry name" value="MFS"/>
</dbReference>
<feature type="transmembrane region" description="Helical" evidence="4">
    <location>
        <begin position="39"/>
        <end position="60"/>
    </location>
</feature>
<dbReference type="GO" id="GO:0005886">
    <property type="term" value="C:plasma membrane"/>
    <property type="evidence" value="ECO:0007669"/>
    <property type="project" value="TreeGrafter"/>
</dbReference>
<reference evidence="6 7" key="1">
    <citation type="submission" date="2019-03" db="EMBL/GenBank/DDBJ databases">
        <title>Genomic Encyclopedia of Archaeal and Bacterial Type Strains, Phase II (KMG-II): from individual species to whole genera.</title>
        <authorList>
            <person name="Goeker M."/>
        </authorList>
    </citation>
    <scope>NUCLEOTIDE SEQUENCE [LARGE SCALE GENOMIC DNA]</scope>
    <source>
        <strain evidence="6 7">DSM 19034</strain>
    </source>
</reference>
<evidence type="ECO:0000259" key="5">
    <source>
        <dbReference type="PROSITE" id="PS50850"/>
    </source>
</evidence>
<feature type="transmembrane region" description="Helical" evidence="4">
    <location>
        <begin position="246"/>
        <end position="267"/>
    </location>
</feature>
<keyword evidence="1 4" id="KW-0812">Transmembrane</keyword>
<dbReference type="PANTHER" id="PTHR23521">
    <property type="entry name" value="TRANSPORTER MFS SUPERFAMILY"/>
    <property type="match status" value="1"/>
</dbReference>
<proteinExistence type="predicted"/>
<feature type="transmembrane region" description="Helical" evidence="4">
    <location>
        <begin position="336"/>
        <end position="358"/>
    </location>
</feature>